<evidence type="ECO:0000256" key="3">
    <source>
        <dbReference type="SAM" id="Phobius"/>
    </source>
</evidence>
<feature type="transmembrane region" description="Helical" evidence="3">
    <location>
        <begin position="110"/>
        <end position="133"/>
    </location>
</feature>
<dbReference type="InterPro" id="IPR043130">
    <property type="entry name" value="CDP-OH_PTrfase_TM_dom"/>
</dbReference>
<dbReference type="GO" id="GO:0008654">
    <property type="term" value="P:phospholipid biosynthetic process"/>
    <property type="evidence" value="ECO:0007669"/>
    <property type="project" value="InterPro"/>
</dbReference>
<dbReference type="OrthoDB" id="9790577at2"/>
<evidence type="ECO:0000256" key="1">
    <source>
        <dbReference type="ARBA" id="ARBA00022679"/>
    </source>
</evidence>
<dbReference type="Gene3D" id="1.20.120.1760">
    <property type="match status" value="1"/>
</dbReference>
<organism evidence="4 5">
    <name type="scientific">Ammoniphilus oxalaticus</name>
    <dbReference type="NCBI Taxonomy" id="66863"/>
    <lineage>
        <taxon>Bacteria</taxon>
        <taxon>Bacillati</taxon>
        <taxon>Bacillota</taxon>
        <taxon>Bacilli</taxon>
        <taxon>Bacillales</taxon>
        <taxon>Paenibacillaceae</taxon>
        <taxon>Aneurinibacillus group</taxon>
        <taxon>Ammoniphilus</taxon>
    </lineage>
</organism>
<reference evidence="4 5" key="1">
    <citation type="submission" date="2016-08" db="EMBL/GenBank/DDBJ databases">
        <title>Novel Firmicute Genomes.</title>
        <authorList>
            <person name="Poppleton D.I."/>
            <person name="Gribaldo S."/>
        </authorList>
    </citation>
    <scope>NUCLEOTIDE SEQUENCE [LARGE SCALE GENOMIC DNA]</scope>
    <source>
        <strain evidence="4 5">RAOx-1</strain>
    </source>
</reference>
<keyword evidence="3" id="KW-0812">Transmembrane</keyword>
<keyword evidence="3" id="KW-0472">Membrane</keyword>
<keyword evidence="3" id="KW-1133">Transmembrane helix</keyword>
<evidence type="ECO:0000313" key="4">
    <source>
        <dbReference type="EMBL" id="RKD21842.1"/>
    </source>
</evidence>
<gene>
    <name evidence="4" type="ORF">BEP19_14625</name>
</gene>
<dbReference type="InterPro" id="IPR048254">
    <property type="entry name" value="CDP_ALCOHOL_P_TRANSF_CS"/>
</dbReference>
<dbReference type="InterPro" id="IPR000462">
    <property type="entry name" value="CDP-OH_P_trans"/>
</dbReference>
<dbReference type="GO" id="GO:0016780">
    <property type="term" value="F:phosphotransferase activity, for other substituted phosphate groups"/>
    <property type="evidence" value="ECO:0007669"/>
    <property type="project" value="InterPro"/>
</dbReference>
<protein>
    <submittedName>
        <fullName evidence="4">CDP-alcohol phosphatidyltransferase</fullName>
    </submittedName>
</protein>
<comment type="similarity">
    <text evidence="2">Belongs to the CDP-alcohol phosphatidyltransferase class-I family.</text>
</comment>
<sequence>MLDTHARKYVEPVISRAASLCIRLGLSANQVTWLGFLIGLTSGLWIYFDHVYWAALFLWISGFLDAVDGSMARLENKSTAWGTVLDITFDRVVELSVVIGLAARYPHAQFMLLLVTATIVISMTVFLTVGAVTEKQGAKSFYYQAGLGERTEGFIMLTVMMLLPNGLLWSSGVFMGIMLVTIGQRLAEARRILKEV</sequence>
<dbReference type="Proteomes" id="UP000284219">
    <property type="component" value="Unassembled WGS sequence"/>
</dbReference>
<proteinExistence type="inferred from homology"/>
<dbReference type="PROSITE" id="PS00379">
    <property type="entry name" value="CDP_ALCOHOL_P_TRANSF"/>
    <property type="match status" value="1"/>
</dbReference>
<evidence type="ECO:0000256" key="2">
    <source>
        <dbReference type="RuleBase" id="RU003750"/>
    </source>
</evidence>
<dbReference type="EMBL" id="MCHY01000011">
    <property type="protein sequence ID" value="RKD21842.1"/>
    <property type="molecule type" value="Genomic_DNA"/>
</dbReference>
<dbReference type="AlphaFoldDB" id="A0A419SEV3"/>
<name>A0A419SEV3_9BACL</name>
<accession>A0A419SEV3</accession>
<evidence type="ECO:0000313" key="5">
    <source>
        <dbReference type="Proteomes" id="UP000284219"/>
    </source>
</evidence>
<dbReference type="Pfam" id="PF01066">
    <property type="entry name" value="CDP-OH_P_transf"/>
    <property type="match status" value="1"/>
</dbReference>
<feature type="transmembrane region" description="Helical" evidence="3">
    <location>
        <begin position="153"/>
        <end position="182"/>
    </location>
</feature>
<feature type="transmembrane region" description="Helical" evidence="3">
    <location>
        <begin position="20"/>
        <end position="45"/>
    </location>
</feature>
<keyword evidence="5" id="KW-1185">Reference proteome</keyword>
<comment type="caution">
    <text evidence="4">The sequence shown here is derived from an EMBL/GenBank/DDBJ whole genome shotgun (WGS) entry which is preliminary data.</text>
</comment>
<dbReference type="GO" id="GO:0016020">
    <property type="term" value="C:membrane"/>
    <property type="evidence" value="ECO:0007669"/>
    <property type="project" value="InterPro"/>
</dbReference>
<keyword evidence="1 2" id="KW-0808">Transferase</keyword>
<dbReference type="RefSeq" id="WP_120190959.1">
    <property type="nucleotide sequence ID" value="NZ_MCHY01000011.1"/>
</dbReference>